<organism evidence="7 8">
    <name type="scientific">Zingiber officinale</name>
    <name type="common">Ginger</name>
    <name type="synonym">Amomum zingiber</name>
    <dbReference type="NCBI Taxonomy" id="94328"/>
    <lineage>
        <taxon>Eukaryota</taxon>
        <taxon>Viridiplantae</taxon>
        <taxon>Streptophyta</taxon>
        <taxon>Embryophyta</taxon>
        <taxon>Tracheophyta</taxon>
        <taxon>Spermatophyta</taxon>
        <taxon>Magnoliopsida</taxon>
        <taxon>Liliopsida</taxon>
        <taxon>Zingiberales</taxon>
        <taxon>Zingiberaceae</taxon>
        <taxon>Zingiber</taxon>
    </lineage>
</organism>
<evidence type="ECO:0000256" key="4">
    <source>
        <dbReference type="ARBA" id="ARBA00022989"/>
    </source>
</evidence>
<protein>
    <submittedName>
        <fullName evidence="7">Uncharacterized protein</fullName>
    </submittedName>
</protein>
<evidence type="ECO:0000313" key="8">
    <source>
        <dbReference type="Proteomes" id="UP000734854"/>
    </source>
</evidence>
<evidence type="ECO:0000256" key="3">
    <source>
        <dbReference type="ARBA" id="ARBA00022692"/>
    </source>
</evidence>
<dbReference type="Proteomes" id="UP000734854">
    <property type="component" value="Unassembled WGS sequence"/>
</dbReference>
<dbReference type="Pfam" id="PF05055">
    <property type="entry name" value="DUF677"/>
    <property type="match status" value="1"/>
</dbReference>
<comment type="similarity">
    <text evidence="2">Belongs to the UPF0496 family.</text>
</comment>
<dbReference type="PANTHER" id="PTHR31113">
    <property type="entry name" value="UPF0496 PROTEIN 3-RELATED"/>
    <property type="match status" value="1"/>
</dbReference>
<accession>A0A8J5GZW9</accession>
<comment type="caution">
    <text evidence="7">The sequence shown here is derived from an EMBL/GenBank/DDBJ whole genome shotgun (WGS) entry which is preliminary data.</text>
</comment>
<reference evidence="7 8" key="1">
    <citation type="submission" date="2020-08" db="EMBL/GenBank/DDBJ databases">
        <title>Plant Genome Project.</title>
        <authorList>
            <person name="Zhang R.-G."/>
        </authorList>
    </citation>
    <scope>NUCLEOTIDE SEQUENCE [LARGE SCALE GENOMIC DNA]</scope>
    <source>
        <tissue evidence="7">Rhizome</tissue>
    </source>
</reference>
<sequence>MRIDFSLFRDCKNQVRRGRRCEVVAPIAASSFDLTEEYASAFRTESYHEFWAQVLDHELEHGAALKLPISARRGKSVGGFLAENLLSPDQTTVSKILGHLKPGSLWLETRALLTDYYAGTADASLLFGLLFQEIDRTRRRFRPLKAAVHSLLSGSRPSRDALRAVGDYVSKSGDARFDPFGVSQSKFQSVRERSVSLLDRLESGRKKARAKRQRLRRIKRAAASVCVVVFVASASIVVACVPIHAVVAAAALPGLVSAGVGRGGRSARRLDRGIAQLDAAARGAYILNRDLDTISRLVARLRDEAEHARRLLRLCKWGGGDEEEGGGGRWMTEEVVQQAVRSVGSFSRQLDELEEHLYLCFMTINKARKLVMQEILFAN</sequence>
<comment type="subcellular location">
    <subcellularLocation>
        <location evidence="1">Membrane</location>
    </subcellularLocation>
</comment>
<evidence type="ECO:0000313" key="7">
    <source>
        <dbReference type="EMBL" id="KAG6513726.1"/>
    </source>
</evidence>
<dbReference type="PANTHER" id="PTHR31113:SF6">
    <property type="entry name" value="UPF0496 PROTEIN 3"/>
    <property type="match status" value="1"/>
</dbReference>
<keyword evidence="5 6" id="KW-0472">Membrane</keyword>
<proteinExistence type="inferred from homology"/>
<dbReference type="GO" id="GO:0016020">
    <property type="term" value="C:membrane"/>
    <property type="evidence" value="ECO:0007669"/>
    <property type="project" value="UniProtKB-SubCell"/>
</dbReference>
<evidence type="ECO:0000256" key="6">
    <source>
        <dbReference type="SAM" id="Phobius"/>
    </source>
</evidence>
<keyword evidence="8" id="KW-1185">Reference proteome</keyword>
<evidence type="ECO:0000256" key="5">
    <source>
        <dbReference type="ARBA" id="ARBA00023136"/>
    </source>
</evidence>
<dbReference type="OrthoDB" id="776561at2759"/>
<dbReference type="AlphaFoldDB" id="A0A8J5GZW9"/>
<dbReference type="InterPro" id="IPR007749">
    <property type="entry name" value="DUF677"/>
</dbReference>
<name>A0A8J5GZW9_ZINOF</name>
<gene>
    <name evidence="7" type="ORF">ZIOFF_024062</name>
</gene>
<dbReference type="EMBL" id="JACMSC010000007">
    <property type="protein sequence ID" value="KAG6513726.1"/>
    <property type="molecule type" value="Genomic_DNA"/>
</dbReference>
<keyword evidence="3 6" id="KW-0812">Transmembrane</keyword>
<keyword evidence="4 6" id="KW-1133">Transmembrane helix</keyword>
<feature type="transmembrane region" description="Helical" evidence="6">
    <location>
        <begin position="221"/>
        <end position="239"/>
    </location>
</feature>
<evidence type="ECO:0000256" key="2">
    <source>
        <dbReference type="ARBA" id="ARBA00009074"/>
    </source>
</evidence>
<evidence type="ECO:0000256" key="1">
    <source>
        <dbReference type="ARBA" id="ARBA00004370"/>
    </source>
</evidence>